<reference evidence="4 5" key="1">
    <citation type="submission" date="2018-01" db="EMBL/GenBank/DDBJ databases">
        <title>Complete genome sequence of Salinigranum rubrum GX10T, an extremely halophilic archaeon isolated from a marine solar saltern.</title>
        <authorList>
            <person name="Han S."/>
        </authorList>
    </citation>
    <scope>NUCLEOTIDE SEQUENCE [LARGE SCALE GENOMIC DNA]</scope>
    <source>
        <strain evidence="4 5">GX10</strain>
    </source>
</reference>
<dbReference type="OrthoDB" id="8919at2157"/>
<evidence type="ECO:0000313" key="4">
    <source>
        <dbReference type="EMBL" id="AUV80779.1"/>
    </source>
</evidence>
<dbReference type="AlphaFoldDB" id="A0A2I8VIA1"/>
<name>A0A2I8VIA1_9EURY</name>
<evidence type="ECO:0000313" key="5">
    <source>
        <dbReference type="Proteomes" id="UP000236584"/>
    </source>
</evidence>
<dbReference type="GO" id="GO:0006508">
    <property type="term" value="P:proteolysis"/>
    <property type="evidence" value="ECO:0007669"/>
    <property type="project" value="UniProtKB-KW"/>
</dbReference>
<dbReference type="SUPFAM" id="SSF54631">
    <property type="entry name" value="CBS-domain pair"/>
    <property type="match status" value="1"/>
</dbReference>
<dbReference type="RefSeq" id="WP_103424466.1">
    <property type="nucleotide sequence ID" value="NZ_CP026309.1"/>
</dbReference>
<dbReference type="InterPro" id="IPR000644">
    <property type="entry name" value="CBS_dom"/>
</dbReference>
<dbReference type="Gene3D" id="3.90.1530.10">
    <property type="entry name" value="Conserved hypothetical protein from pyrococcus furiosus pfu- 392566-001, ParB domain"/>
    <property type="match status" value="1"/>
</dbReference>
<dbReference type="Pfam" id="PF00571">
    <property type="entry name" value="CBS"/>
    <property type="match status" value="2"/>
</dbReference>
<dbReference type="EMBL" id="CP026309">
    <property type="protein sequence ID" value="AUV80779.1"/>
    <property type="molecule type" value="Genomic_DNA"/>
</dbReference>
<accession>A0A2I8VIA1</accession>
<dbReference type="PANTHER" id="PTHR43080">
    <property type="entry name" value="CBS DOMAIN-CONTAINING PROTEIN CBSX3, MITOCHONDRIAL"/>
    <property type="match status" value="1"/>
</dbReference>
<protein>
    <submittedName>
        <fullName evidence="4">Prohead protease</fullName>
    </submittedName>
</protein>
<feature type="domain" description="CBS" evidence="3">
    <location>
        <begin position="72"/>
        <end position="129"/>
    </location>
</feature>
<dbReference type="SMART" id="SM00116">
    <property type="entry name" value="CBS"/>
    <property type="match status" value="2"/>
</dbReference>
<dbReference type="SMART" id="SM00470">
    <property type="entry name" value="ParB"/>
    <property type="match status" value="1"/>
</dbReference>
<dbReference type="InterPro" id="IPR036086">
    <property type="entry name" value="ParB/Sulfiredoxin_sf"/>
</dbReference>
<keyword evidence="4" id="KW-0645">Protease</keyword>
<feature type="domain" description="CBS" evidence="3">
    <location>
        <begin position="12"/>
        <end position="70"/>
    </location>
</feature>
<keyword evidence="1 2" id="KW-0129">CBS domain</keyword>
<dbReference type="KEGG" id="srub:C2R22_03180"/>
<organism evidence="4 5">
    <name type="scientific">Salinigranum rubrum</name>
    <dbReference type="NCBI Taxonomy" id="755307"/>
    <lineage>
        <taxon>Archaea</taxon>
        <taxon>Methanobacteriati</taxon>
        <taxon>Methanobacteriota</taxon>
        <taxon>Stenosarchaea group</taxon>
        <taxon>Halobacteria</taxon>
        <taxon>Halobacteriales</taxon>
        <taxon>Haloferacaceae</taxon>
        <taxon>Salinigranum</taxon>
    </lineage>
</organism>
<dbReference type="SUPFAM" id="SSF110849">
    <property type="entry name" value="ParB/Sulfiredoxin"/>
    <property type="match status" value="1"/>
</dbReference>
<dbReference type="PROSITE" id="PS51371">
    <property type="entry name" value="CBS"/>
    <property type="match status" value="2"/>
</dbReference>
<keyword evidence="5" id="KW-1185">Reference proteome</keyword>
<dbReference type="InterPro" id="IPR003115">
    <property type="entry name" value="ParB_N"/>
</dbReference>
<dbReference type="InterPro" id="IPR046342">
    <property type="entry name" value="CBS_dom_sf"/>
</dbReference>
<evidence type="ECO:0000259" key="3">
    <source>
        <dbReference type="PROSITE" id="PS51371"/>
    </source>
</evidence>
<evidence type="ECO:0000256" key="1">
    <source>
        <dbReference type="ARBA" id="ARBA00023122"/>
    </source>
</evidence>
<proteinExistence type="predicted"/>
<evidence type="ECO:0000256" key="2">
    <source>
        <dbReference type="PROSITE-ProRule" id="PRU00703"/>
    </source>
</evidence>
<sequence>MEFDEVPVETYMTTEVDTVGPDAWVTDVVDRLKGGSPYGGLPVVDEADRLLGFVGAIDLLEVYGAKSVAEVMTRELVVARPEMTVKDAARVIFRTGHQFLPVVDDAGTLLGIFSNGDAVRSQIERTTPSKVQSTREMLERTHGVSIGVSERAVDVASLIPTQREVYGDELEGRKYELQNGLAEPLIVVSYGHETLLVDGHHRALAAQRLGIDRMPAHVLTVSPDEITELGLRKMARLGGLDSLADVDVNDYVQHPLIEKTEPSG</sequence>
<dbReference type="GeneID" id="35591059"/>
<dbReference type="InterPro" id="IPR051257">
    <property type="entry name" value="Diverse_CBS-Domain"/>
</dbReference>
<dbReference type="Gene3D" id="3.10.580.10">
    <property type="entry name" value="CBS-domain"/>
    <property type="match status" value="2"/>
</dbReference>
<gene>
    <name evidence="4" type="ORF">C2R22_03180</name>
</gene>
<dbReference type="Proteomes" id="UP000236584">
    <property type="component" value="Chromosome"/>
</dbReference>
<keyword evidence="4" id="KW-0378">Hydrolase</keyword>
<dbReference type="GO" id="GO:0008233">
    <property type="term" value="F:peptidase activity"/>
    <property type="evidence" value="ECO:0007669"/>
    <property type="project" value="UniProtKB-KW"/>
</dbReference>
<dbReference type="PANTHER" id="PTHR43080:SF2">
    <property type="entry name" value="CBS DOMAIN-CONTAINING PROTEIN"/>
    <property type="match status" value="1"/>
</dbReference>